<name>A0ABD3ACP0_9GENT</name>
<evidence type="ECO:0000313" key="4">
    <source>
        <dbReference type="Proteomes" id="UP001630127"/>
    </source>
</evidence>
<dbReference type="EMBL" id="JBJUIK010000004">
    <property type="protein sequence ID" value="KAL3529449.1"/>
    <property type="molecule type" value="Genomic_DNA"/>
</dbReference>
<sequence>MGCLKLDLGVLWAGLFVHLAESIDLNLELFEFRIRLEKSSPTDQESLLGRLAALDVAELPPLPPSLPPPVLPRNGVLHAPTDSYVSS</sequence>
<organism evidence="3 4">
    <name type="scientific">Cinchona calisaya</name>
    <dbReference type="NCBI Taxonomy" id="153742"/>
    <lineage>
        <taxon>Eukaryota</taxon>
        <taxon>Viridiplantae</taxon>
        <taxon>Streptophyta</taxon>
        <taxon>Embryophyta</taxon>
        <taxon>Tracheophyta</taxon>
        <taxon>Spermatophyta</taxon>
        <taxon>Magnoliopsida</taxon>
        <taxon>eudicotyledons</taxon>
        <taxon>Gunneridae</taxon>
        <taxon>Pentapetalae</taxon>
        <taxon>asterids</taxon>
        <taxon>lamiids</taxon>
        <taxon>Gentianales</taxon>
        <taxon>Rubiaceae</taxon>
        <taxon>Cinchonoideae</taxon>
        <taxon>Cinchoneae</taxon>
        <taxon>Cinchona</taxon>
    </lineage>
</organism>
<feature type="region of interest" description="Disordered" evidence="1">
    <location>
        <begin position="65"/>
        <end position="87"/>
    </location>
</feature>
<comment type="caution">
    <text evidence="3">The sequence shown here is derived from an EMBL/GenBank/DDBJ whole genome shotgun (WGS) entry which is preliminary data.</text>
</comment>
<protein>
    <submittedName>
        <fullName evidence="3">Uncharacterized protein</fullName>
    </submittedName>
</protein>
<reference evidence="3 4" key="1">
    <citation type="submission" date="2024-11" db="EMBL/GenBank/DDBJ databases">
        <title>A near-complete genome assembly of Cinchona calisaya.</title>
        <authorList>
            <person name="Lian D.C."/>
            <person name="Zhao X.W."/>
            <person name="Wei L."/>
        </authorList>
    </citation>
    <scope>NUCLEOTIDE SEQUENCE [LARGE SCALE GENOMIC DNA]</scope>
    <source>
        <tissue evidence="3">Nenye</tissue>
    </source>
</reference>
<keyword evidence="4" id="KW-1185">Reference proteome</keyword>
<dbReference type="Proteomes" id="UP001630127">
    <property type="component" value="Unassembled WGS sequence"/>
</dbReference>
<feature type="chain" id="PRO_5044787184" evidence="2">
    <location>
        <begin position="23"/>
        <end position="87"/>
    </location>
</feature>
<feature type="signal peptide" evidence="2">
    <location>
        <begin position="1"/>
        <end position="22"/>
    </location>
</feature>
<evidence type="ECO:0000256" key="1">
    <source>
        <dbReference type="SAM" id="MobiDB-lite"/>
    </source>
</evidence>
<dbReference type="AlphaFoldDB" id="A0ABD3ACP0"/>
<proteinExistence type="predicted"/>
<accession>A0ABD3ACP0</accession>
<evidence type="ECO:0000313" key="3">
    <source>
        <dbReference type="EMBL" id="KAL3529449.1"/>
    </source>
</evidence>
<gene>
    <name evidence="3" type="ORF">ACH5RR_008771</name>
</gene>
<evidence type="ECO:0000256" key="2">
    <source>
        <dbReference type="SAM" id="SignalP"/>
    </source>
</evidence>
<keyword evidence="2" id="KW-0732">Signal</keyword>